<reference evidence="14 15" key="2">
    <citation type="submission" date="2024-10" db="EMBL/GenBank/DDBJ databases">
        <authorList>
            <person name="Ryan C."/>
        </authorList>
    </citation>
    <scope>NUCLEOTIDE SEQUENCE [LARGE SCALE GENOMIC DNA]</scope>
</reference>
<dbReference type="PROSITE" id="PS00455">
    <property type="entry name" value="AMP_BINDING"/>
    <property type="match status" value="1"/>
</dbReference>
<dbReference type="EC" id="6.2.1.12" evidence="3"/>
<reference evidence="15" key="1">
    <citation type="submission" date="2024-06" db="EMBL/GenBank/DDBJ databases">
        <authorList>
            <person name="Ryan C."/>
        </authorList>
    </citation>
    <scope>NUCLEOTIDE SEQUENCE [LARGE SCALE GENOMIC DNA]</scope>
</reference>
<evidence type="ECO:0000256" key="8">
    <source>
        <dbReference type="ARBA" id="ARBA00034219"/>
    </source>
</evidence>
<dbReference type="GO" id="GO:0005524">
    <property type="term" value="F:ATP binding"/>
    <property type="evidence" value="ECO:0007669"/>
    <property type="project" value="UniProtKB-KW"/>
</dbReference>
<evidence type="ECO:0000256" key="4">
    <source>
        <dbReference type="ARBA" id="ARBA00022598"/>
    </source>
</evidence>
<dbReference type="PANTHER" id="PTHR24096">
    <property type="entry name" value="LONG-CHAIN-FATTY-ACID--COA LIGASE"/>
    <property type="match status" value="1"/>
</dbReference>
<dbReference type="GO" id="GO:0106290">
    <property type="term" value="F:trans-cinnamate-CoA ligase activity"/>
    <property type="evidence" value="ECO:0007669"/>
    <property type="project" value="UniProtKB-ARBA"/>
</dbReference>
<proteinExistence type="inferred from homology"/>
<dbReference type="InterPro" id="IPR020845">
    <property type="entry name" value="AMP-binding_CS"/>
</dbReference>
<comment type="catalytic activity">
    <reaction evidence="8">
        <text>(E)-4-coumarate + ATP + H(+) = (E)-4-coumaroyl-AMP + diphosphate</text>
        <dbReference type="Rhea" id="RHEA:72419"/>
        <dbReference type="ChEBI" id="CHEBI:12876"/>
        <dbReference type="ChEBI" id="CHEBI:15378"/>
        <dbReference type="ChEBI" id="CHEBI:30616"/>
        <dbReference type="ChEBI" id="CHEBI:33019"/>
        <dbReference type="ChEBI" id="CHEBI:192348"/>
    </reaction>
    <physiologicalReaction direction="left-to-right" evidence="8">
        <dbReference type="Rhea" id="RHEA:72420"/>
    </physiologicalReaction>
</comment>
<evidence type="ECO:0000259" key="13">
    <source>
        <dbReference type="Pfam" id="PF13193"/>
    </source>
</evidence>
<dbReference type="Pfam" id="PF13193">
    <property type="entry name" value="AMP-binding_C"/>
    <property type="match status" value="1"/>
</dbReference>
<evidence type="ECO:0000256" key="2">
    <source>
        <dbReference type="ARBA" id="ARBA00006432"/>
    </source>
</evidence>
<evidence type="ECO:0000313" key="14">
    <source>
        <dbReference type="EMBL" id="CAL4993526.1"/>
    </source>
</evidence>
<dbReference type="Pfam" id="PF00501">
    <property type="entry name" value="AMP-binding"/>
    <property type="match status" value="1"/>
</dbReference>
<dbReference type="GO" id="GO:0009698">
    <property type="term" value="P:phenylpropanoid metabolic process"/>
    <property type="evidence" value="ECO:0007669"/>
    <property type="project" value="UniProtKB-ARBA"/>
</dbReference>
<feature type="domain" description="AMP-binding enzyme C-terminal" evidence="13">
    <location>
        <begin position="465"/>
        <end position="539"/>
    </location>
</feature>
<name>A0ABC9B4N0_9POAL</name>
<feature type="domain" description="AMP-dependent synthetase/ligase" evidence="12">
    <location>
        <begin position="66"/>
        <end position="413"/>
    </location>
</feature>
<dbReference type="GO" id="GO:0016207">
    <property type="term" value="F:4-coumarate-CoA ligase activity"/>
    <property type="evidence" value="ECO:0007669"/>
    <property type="project" value="UniProtKB-EC"/>
</dbReference>
<sequence>MATTPTHAATADGSSAGDGGVDGRSGYCATSRTFRSLRPPLPLPPASAPLSFPAFAFSHLLPPTLPARAALLDAATGEELSFPAFLSQVRALAAALRSRVGLRAGDVAFVLAPSRLDLPVLYYALLSQGAVVSPANPALTAGEVARLVTLSGASLAFAVSSSAAKLPAGIPTVLLNSDRFRSFLHSDDEGDQAPDAVAVCQSDTAAIQYSSGTTGLVKAVVLSHRSFIAMVARAHAALKKPLLGHERVLLGAPMFHSMGFLVSLQTVALGLTMVVMTDTTARAGVKGMLEVAEKWAVTEMWTSPPVVVTMAKGVHAVDALERVICGGAPLPMTAAEMFQRRFPNVELCVGYGSTEAGNISLMIGKDECSRVGSAGRIWQHVEVKIVDHVTSESQSVGQEGELWVRGPAVMTGYVGDDKVNAATIDPEGWLKTGDLCYVDQDGFLFVVDRLKELIKYKGYQVPPAELELVLQSLPEIDDAAVVPYPDAEAGQIPMALVVRHPASKLTEAEVMNHAAKQVAPYKKIRKVLFVNSIPRSAAGGGGGILVLSLVVEVPVAAEELSRRGFSAPDGPPPFPWASQRLDLEAEGRRRPELVEGCVGRAAAHAPRPLRWLARMQAADASSSLAADTRCVAAAAWPARAAALAVARQAGPARC</sequence>
<dbReference type="EMBL" id="OZ075134">
    <property type="protein sequence ID" value="CAL4993526.1"/>
    <property type="molecule type" value="Genomic_DNA"/>
</dbReference>
<comment type="catalytic activity">
    <reaction evidence="9">
        <text>(E)-4-coumaroyl-AMP + CoA = (E)-4-coumaroyl-CoA + AMP + H(+)</text>
        <dbReference type="Rhea" id="RHEA:72423"/>
        <dbReference type="ChEBI" id="CHEBI:15378"/>
        <dbReference type="ChEBI" id="CHEBI:57287"/>
        <dbReference type="ChEBI" id="CHEBI:85008"/>
        <dbReference type="ChEBI" id="CHEBI:192348"/>
        <dbReference type="ChEBI" id="CHEBI:456215"/>
    </reaction>
    <physiologicalReaction direction="left-to-right" evidence="9">
        <dbReference type="Rhea" id="RHEA:72424"/>
    </physiologicalReaction>
</comment>
<protein>
    <recommendedName>
        <fullName evidence="3">4-coumarate--CoA ligase</fullName>
        <ecNumber evidence="3">6.2.1.12</ecNumber>
    </recommendedName>
</protein>
<keyword evidence="7" id="KW-0460">Magnesium</keyword>
<accession>A0ABC9B4N0</accession>
<comment type="catalytic activity">
    <reaction evidence="10">
        <text>(E)-4-coumarate + ATP + CoA = (E)-4-coumaroyl-CoA + AMP + diphosphate</text>
        <dbReference type="Rhea" id="RHEA:19641"/>
        <dbReference type="ChEBI" id="CHEBI:12876"/>
        <dbReference type="ChEBI" id="CHEBI:30616"/>
        <dbReference type="ChEBI" id="CHEBI:33019"/>
        <dbReference type="ChEBI" id="CHEBI:57287"/>
        <dbReference type="ChEBI" id="CHEBI:85008"/>
        <dbReference type="ChEBI" id="CHEBI:456215"/>
        <dbReference type="EC" id="6.2.1.12"/>
    </reaction>
    <physiologicalReaction direction="left-to-right" evidence="10">
        <dbReference type="Rhea" id="RHEA:19642"/>
    </physiologicalReaction>
</comment>
<evidence type="ECO:0000259" key="12">
    <source>
        <dbReference type="Pfam" id="PF00501"/>
    </source>
</evidence>
<dbReference type="Proteomes" id="UP001497457">
    <property type="component" value="Chromosome 24b"/>
</dbReference>
<dbReference type="InterPro" id="IPR025110">
    <property type="entry name" value="AMP-bd_C"/>
</dbReference>
<evidence type="ECO:0000313" key="15">
    <source>
        <dbReference type="Proteomes" id="UP001497457"/>
    </source>
</evidence>
<comment type="similarity">
    <text evidence="2">Belongs to the ATP-dependent AMP-binding enzyme family.</text>
</comment>
<keyword evidence="6" id="KW-0067">ATP-binding</keyword>
<dbReference type="Gene3D" id="3.30.300.30">
    <property type="match status" value="1"/>
</dbReference>
<evidence type="ECO:0000256" key="3">
    <source>
        <dbReference type="ARBA" id="ARBA00012959"/>
    </source>
</evidence>
<keyword evidence="15" id="KW-1185">Reference proteome</keyword>
<feature type="region of interest" description="Disordered" evidence="11">
    <location>
        <begin position="1"/>
        <end position="22"/>
    </location>
</feature>
<evidence type="ECO:0000256" key="7">
    <source>
        <dbReference type="ARBA" id="ARBA00022842"/>
    </source>
</evidence>
<evidence type="ECO:0000256" key="6">
    <source>
        <dbReference type="ARBA" id="ARBA00022840"/>
    </source>
</evidence>
<dbReference type="AlphaFoldDB" id="A0ABC9B4N0"/>
<dbReference type="InterPro" id="IPR042099">
    <property type="entry name" value="ANL_N_sf"/>
</dbReference>
<dbReference type="InterPro" id="IPR045851">
    <property type="entry name" value="AMP-bd_C_sf"/>
</dbReference>
<evidence type="ECO:0000256" key="5">
    <source>
        <dbReference type="ARBA" id="ARBA00022741"/>
    </source>
</evidence>
<keyword evidence="5" id="KW-0547">Nucleotide-binding</keyword>
<organism evidence="14 15">
    <name type="scientific">Urochloa decumbens</name>
    <dbReference type="NCBI Taxonomy" id="240449"/>
    <lineage>
        <taxon>Eukaryota</taxon>
        <taxon>Viridiplantae</taxon>
        <taxon>Streptophyta</taxon>
        <taxon>Embryophyta</taxon>
        <taxon>Tracheophyta</taxon>
        <taxon>Spermatophyta</taxon>
        <taxon>Magnoliopsida</taxon>
        <taxon>Liliopsida</taxon>
        <taxon>Poales</taxon>
        <taxon>Poaceae</taxon>
        <taxon>PACMAD clade</taxon>
        <taxon>Panicoideae</taxon>
        <taxon>Panicodae</taxon>
        <taxon>Paniceae</taxon>
        <taxon>Melinidinae</taxon>
        <taxon>Urochloa</taxon>
    </lineage>
</organism>
<dbReference type="Gene3D" id="3.40.50.12780">
    <property type="entry name" value="N-terminal domain of ligase-like"/>
    <property type="match status" value="1"/>
</dbReference>
<evidence type="ECO:0000256" key="11">
    <source>
        <dbReference type="SAM" id="MobiDB-lite"/>
    </source>
</evidence>
<dbReference type="FunFam" id="3.30.300.30:FF:000007">
    <property type="entry name" value="4-coumarate--CoA ligase 2"/>
    <property type="match status" value="1"/>
</dbReference>
<dbReference type="PANTHER" id="PTHR24096:SF377">
    <property type="entry name" value="4-COUMARATE--COA LIGASE-LIKE 7"/>
    <property type="match status" value="1"/>
</dbReference>
<gene>
    <name evidence="14" type="ORF">URODEC1_LOCUS61570</name>
</gene>
<comment type="cofactor">
    <cofactor evidence="1">
        <name>Mg(2+)</name>
        <dbReference type="ChEBI" id="CHEBI:18420"/>
    </cofactor>
</comment>
<keyword evidence="4" id="KW-0436">Ligase</keyword>
<evidence type="ECO:0000256" key="10">
    <source>
        <dbReference type="ARBA" id="ARBA00034252"/>
    </source>
</evidence>
<evidence type="ECO:0000256" key="1">
    <source>
        <dbReference type="ARBA" id="ARBA00001946"/>
    </source>
</evidence>
<dbReference type="SUPFAM" id="SSF56801">
    <property type="entry name" value="Acetyl-CoA synthetase-like"/>
    <property type="match status" value="1"/>
</dbReference>
<evidence type="ECO:0000256" key="9">
    <source>
        <dbReference type="ARBA" id="ARBA00034223"/>
    </source>
</evidence>
<dbReference type="InterPro" id="IPR000873">
    <property type="entry name" value="AMP-dep_synth/lig_dom"/>
</dbReference>